<comment type="similarity">
    <text evidence="2 7">Belongs to the copper transporter (Ctr) (TC 1.A.56) family. SLC31A subfamily.</text>
</comment>
<keyword evidence="3 7" id="KW-0812">Transmembrane</keyword>
<evidence type="ECO:0000256" key="2">
    <source>
        <dbReference type="ARBA" id="ARBA00006921"/>
    </source>
</evidence>
<dbReference type="Proteomes" id="UP000626092">
    <property type="component" value="Unassembled WGS sequence"/>
</dbReference>
<gene>
    <name evidence="8" type="ORF">RHSIM_Rhsim05G0006800</name>
</gene>
<proteinExistence type="inferred from homology"/>
<dbReference type="GO" id="GO:0005886">
    <property type="term" value="C:plasma membrane"/>
    <property type="evidence" value="ECO:0007669"/>
    <property type="project" value="TreeGrafter"/>
</dbReference>
<reference evidence="8" key="1">
    <citation type="submission" date="2019-11" db="EMBL/GenBank/DDBJ databases">
        <authorList>
            <person name="Liu Y."/>
            <person name="Hou J."/>
            <person name="Li T.-Q."/>
            <person name="Guan C.-H."/>
            <person name="Wu X."/>
            <person name="Wu H.-Z."/>
            <person name="Ling F."/>
            <person name="Zhang R."/>
            <person name="Shi X.-G."/>
            <person name="Ren J.-P."/>
            <person name="Chen E.-F."/>
            <person name="Sun J.-M."/>
        </authorList>
    </citation>
    <scope>NUCLEOTIDE SEQUENCE</scope>
    <source>
        <strain evidence="8">Adult_tree_wgs_1</strain>
        <tissue evidence="8">Leaves</tissue>
    </source>
</reference>
<comment type="subcellular location">
    <subcellularLocation>
        <location evidence="1 7">Membrane</location>
        <topology evidence="1 7">Multi-pass membrane protein</topology>
    </subcellularLocation>
</comment>
<dbReference type="InterPro" id="IPR007274">
    <property type="entry name" value="Cop_transporter"/>
</dbReference>
<dbReference type="EMBL" id="WJXA01000005">
    <property type="protein sequence ID" value="KAF7143982.1"/>
    <property type="molecule type" value="Genomic_DNA"/>
</dbReference>
<keyword evidence="4 7" id="KW-0187">Copper transport</keyword>
<organism evidence="8 9">
    <name type="scientific">Rhododendron simsii</name>
    <name type="common">Sims's rhododendron</name>
    <dbReference type="NCBI Taxonomy" id="118357"/>
    <lineage>
        <taxon>Eukaryota</taxon>
        <taxon>Viridiplantae</taxon>
        <taxon>Streptophyta</taxon>
        <taxon>Embryophyta</taxon>
        <taxon>Tracheophyta</taxon>
        <taxon>Spermatophyta</taxon>
        <taxon>Magnoliopsida</taxon>
        <taxon>eudicotyledons</taxon>
        <taxon>Gunneridae</taxon>
        <taxon>Pentapetalae</taxon>
        <taxon>asterids</taxon>
        <taxon>Ericales</taxon>
        <taxon>Ericaceae</taxon>
        <taxon>Ericoideae</taxon>
        <taxon>Rhodoreae</taxon>
        <taxon>Rhododendron</taxon>
    </lineage>
</organism>
<sequence length="123" mass="13323">MHMTMYWGTDLTLLFDWWTTDSWLTYSLSLLACFLFSLLYQFLKSLRILLFKPTSAAAAAADLPSQPSSIGVPLLSKSRGGGRKHSLRRLANAVLFGVNAAIGCGDLVSESNDAAVENSCACS</sequence>
<evidence type="ECO:0000313" key="8">
    <source>
        <dbReference type="EMBL" id="KAF7143982.1"/>
    </source>
</evidence>
<evidence type="ECO:0000313" key="9">
    <source>
        <dbReference type="Proteomes" id="UP000626092"/>
    </source>
</evidence>
<evidence type="ECO:0000256" key="7">
    <source>
        <dbReference type="RuleBase" id="RU367022"/>
    </source>
</evidence>
<evidence type="ECO:0000256" key="4">
    <source>
        <dbReference type="ARBA" id="ARBA00022796"/>
    </source>
</evidence>
<feature type="transmembrane region" description="Helical" evidence="7">
    <location>
        <begin position="23"/>
        <end position="43"/>
    </location>
</feature>
<dbReference type="PANTHER" id="PTHR12483">
    <property type="entry name" value="SOLUTE CARRIER FAMILY 31 COPPER TRANSPORTERS"/>
    <property type="match status" value="1"/>
</dbReference>
<evidence type="ECO:0000256" key="6">
    <source>
        <dbReference type="ARBA" id="ARBA00023136"/>
    </source>
</evidence>
<comment type="caution">
    <text evidence="8">The sequence shown here is derived from an EMBL/GenBank/DDBJ whole genome shotgun (WGS) entry which is preliminary data.</text>
</comment>
<keyword evidence="5 7" id="KW-1133">Transmembrane helix</keyword>
<name>A0A834LPU0_RHOSS</name>
<evidence type="ECO:0000256" key="3">
    <source>
        <dbReference type="ARBA" id="ARBA00022692"/>
    </source>
</evidence>
<dbReference type="GO" id="GO:0005375">
    <property type="term" value="F:copper ion transmembrane transporter activity"/>
    <property type="evidence" value="ECO:0007669"/>
    <property type="project" value="UniProtKB-UniRule"/>
</dbReference>
<dbReference type="Pfam" id="PF04145">
    <property type="entry name" value="Ctr"/>
    <property type="match status" value="1"/>
</dbReference>
<dbReference type="AlphaFoldDB" id="A0A834LPU0"/>
<protein>
    <recommendedName>
        <fullName evidence="7">Copper transport protein</fullName>
    </recommendedName>
</protein>
<dbReference type="OrthoDB" id="1708485at2759"/>
<evidence type="ECO:0000256" key="5">
    <source>
        <dbReference type="ARBA" id="ARBA00022989"/>
    </source>
</evidence>
<keyword evidence="6 7" id="KW-0472">Membrane</keyword>
<keyword evidence="7" id="KW-0406">Ion transport</keyword>
<accession>A0A834LPU0</accession>
<dbReference type="PANTHER" id="PTHR12483:SF27">
    <property type="entry name" value="COPPER TRANSPORT PROTEIN CTR1"/>
    <property type="match status" value="1"/>
</dbReference>
<keyword evidence="7" id="KW-0813">Transport</keyword>
<keyword evidence="7" id="KW-0186">Copper</keyword>
<keyword evidence="9" id="KW-1185">Reference proteome</keyword>
<evidence type="ECO:0000256" key="1">
    <source>
        <dbReference type="ARBA" id="ARBA00004141"/>
    </source>
</evidence>